<sequence length="411" mass="47097">MLRFSHPWFDSVMPLNRGFAGRYVNQPQRRGYINPLMDDYHDEEMEYGPRGYQTSEPEQSFLAFSPFENRWPMYSSHSTESRYCSEFPNRSTSNNSIPRQRRRPTTKSRNTSHTTSSPRSSAADHKRDTIESRFDPFGIFPWFSNRYDEKSDNMQEDSDPKLEENETYGACEKNLANINEQPLKNAASVSSDEDISSGSDDDQAMEKEVNKDAMVEQHRSLNTESTQQNSSSLPNNDQVITSLTSEEGYEADKSSSCSDEDGIHKSDVPHNCQSSMVKESNDVSSDENHEESEDQSKTTDEEMTTEIVDSNDTSSDKESAEYCTMQLEKVKSLEDTVQELALKVETFYGSKKDKEYLYIDESLTRVLLELDQVETRGIQQIRDARKLVATFVNNIIDELEFRVNSHKNDSS</sequence>
<dbReference type="GO" id="GO:0050821">
    <property type="term" value="P:protein stabilization"/>
    <property type="evidence" value="ECO:0000318"/>
    <property type="project" value="GO_Central"/>
</dbReference>
<dbReference type="SUPFAM" id="SSF63491">
    <property type="entry name" value="BAG domain"/>
    <property type="match status" value="1"/>
</dbReference>
<dbReference type="Pfam" id="PF02179">
    <property type="entry name" value="BAG"/>
    <property type="match status" value="1"/>
</dbReference>
<feature type="compositionally biased region" description="Acidic residues" evidence="1">
    <location>
        <begin position="284"/>
        <end position="293"/>
    </location>
</feature>
<dbReference type="InterPro" id="IPR036533">
    <property type="entry name" value="BAG_dom_sf"/>
</dbReference>
<feature type="domain" description="BAG" evidence="2">
    <location>
        <begin position="326"/>
        <end position="403"/>
    </location>
</feature>
<dbReference type="eggNOG" id="KOG4361">
    <property type="taxonomic scope" value="Eukaryota"/>
</dbReference>
<evidence type="ECO:0000313" key="3">
    <source>
        <dbReference type="EMBL" id="EDV27762.1"/>
    </source>
</evidence>
<dbReference type="HOGENOM" id="CLU_669646_0_0_1"/>
<keyword evidence="4" id="KW-1185">Reference proteome</keyword>
<dbReference type="GeneID" id="6750811"/>
<dbReference type="OMA" id="YRIYTNQ"/>
<organism evidence="3 4">
    <name type="scientific">Trichoplax adhaerens</name>
    <name type="common">Trichoplax reptans</name>
    <dbReference type="NCBI Taxonomy" id="10228"/>
    <lineage>
        <taxon>Eukaryota</taxon>
        <taxon>Metazoa</taxon>
        <taxon>Placozoa</taxon>
        <taxon>Uniplacotomia</taxon>
        <taxon>Trichoplacea</taxon>
        <taxon>Trichoplacidae</taxon>
        <taxon>Trichoplax</taxon>
    </lineage>
</organism>
<feature type="region of interest" description="Disordered" evidence="1">
    <location>
        <begin position="212"/>
        <end position="319"/>
    </location>
</feature>
<dbReference type="Proteomes" id="UP000009022">
    <property type="component" value="Unassembled WGS sequence"/>
</dbReference>
<dbReference type="KEGG" id="tad:TRIADDRAFT_53782"/>
<feature type="compositionally biased region" description="Basic and acidic residues" evidence="1">
    <location>
        <begin position="212"/>
        <end position="221"/>
    </location>
</feature>
<dbReference type="RefSeq" id="XP_002109596.1">
    <property type="nucleotide sequence ID" value="XM_002109560.1"/>
</dbReference>
<feature type="compositionally biased region" description="Acidic residues" evidence="1">
    <location>
        <begin position="191"/>
        <end position="203"/>
    </location>
</feature>
<proteinExistence type="predicted"/>
<dbReference type="AlphaFoldDB" id="B3RQ55"/>
<dbReference type="GO" id="GO:0005634">
    <property type="term" value="C:nucleus"/>
    <property type="evidence" value="ECO:0000318"/>
    <property type="project" value="GO_Central"/>
</dbReference>
<dbReference type="InterPro" id="IPR003103">
    <property type="entry name" value="BAG_domain"/>
</dbReference>
<gene>
    <name evidence="3" type="ORF">TRIADDRAFT_53782</name>
</gene>
<evidence type="ECO:0000313" key="4">
    <source>
        <dbReference type="Proteomes" id="UP000009022"/>
    </source>
</evidence>
<dbReference type="GO" id="GO:0005737">
    <property type="term" value="C:cytoplasm"/>
    <property type="evidence" value="ECO:0000318"/>
    <property type="project" value="GO_Central"/>
</dbReference>
<feature type="region of interest" description="Disordered" evidence="1">
    <location>
        <begin position="184"/>
        <end position="203"/>
    </location>
</feature>
<feature type="region of interest" description="Disordered" evidence="1">
    <location>
        <begin position="81"/>
        <end position="130"/>
    </location>
</feature>
<protein>
    <recommendedName>
        <fullName evidence="2">BAG domain-containing protein</fullName>
    </recommendedName>
</protein>
<feature type="compositionally biased region" description="Polar residues" evidence="1">
    <location>
        <begin position="107"/>
        <end position="120"/>
    </location>
</feature>
<dbReference type="GO" id="GO:0016020">
    <property type="term" value="C:membrane"/>
    <property type="evidence" value="ECO:0000318"/>
    <property type="project" value="GO_Central"/>
</dbReference>
<feature type="compositionally biased region" description="Polar residues" evidence="1">
    <location>
        <begin position="81"/>
        <end position="98"/>
    </location>
</feature>
<dbReference type="PROSITE" id="PS51035">
    <property type="entry name" value="BAG"/>
    <property type="match status" value="1"/>
</dbReference>
<dbReference type="STRING" id="10228.B3RQ55"/>
<accession>B3RQ55</accession>
<feature type="compositionally biased region" description="Polar residues" evidence="1">
    <location>
        <begin position="222"/>
        <end position="245"/>
    </location>
</feature>
<dbReference type="SMART" id="SM00264">
    <property type="entry name" value="BAG"/>
    <property type="match status" value="1"/>
</dbReference>
<dbReference type="OrthoDB" id="333905at2759"/>
<dbReference type="GO" id="GO:0000774">
    <property type="term" value="F:adenyl-nucleotide exchange factor activity"/>
    <property type="evidence" value="ECO:0000318"/>
    <property type="project" value="GO_Central"/>
</dbReference>
<dbReference type="InParanoid" id="B3RQ55"/>
<name>B3RQ55_TRIAD</name>
<evidence type="ECO:0000256" key="1">
    <source>
        <dbReference type="SAM" id="MobiDB-lite"/>
    </source>
</evidence>
<dbReference type="PhylomeDB" id="B3RQ55"/>
<dbReference type="EMBL" id="DS985242">
    <property type="protein sequence ID" value="EDV27762.1"/>
    <property type="molecule type" value="Genomic_DNA"/>
</dbReference>
<dbReference type="Gene3D" id="1.20.58.120">
    <property type="entry name" value="BAG domain"/>
    <property type="match status" value="1"/>
</dbReference>
<dbReference type="GO" id="GO:0051087">
    <property type="term" value="F:protein-folding chaperone binding"/>
    <property type="evidence" value="ECO:0000318"/>
    <property type="project" value="GO_Central"/>
</dbReference>
<evidence type="ECO:0000259" key="2">
    <source>
        <dbReference type="PROSITE" id="PS51035"/>
    </source>
</evidence>
<dbReference type="GO" id="GO:0005829">
    <property type="term" value="C:cytosol"/>
    <property type="evidence" value="ECO:0000318"/>
    <property type="project" value="GO_Central"/>
</dbReference>
<reference evidence="3 4" key="1">
    <citation type="journal article" date="2008" name="Nature">
        <title>The Trichoplax genome and the nature of placozoans.</title>
        <authorList>
            <person name="Srivastava M."/>
            <person name="Begovic E."/>
            <person name="Chapman J."/>
            <person name="Putnam N.H."/>
            <person name="Hellsten U."/>
            <person name="Kawashima T."/>
            <person name="Kuo A."/>
            <person name="Mitros T."/>
            <person name="Salamov A."/>
            <person name="Carpenter M.L."/>
            <person name="Signorovitch A.Y."/>
            <person name="Moreno M.A."/>
            <person name="Kamm K."/>
            <person name="Grimwood J."/>
            <person name="Schmutz J."/>
            <person name="Shapiro H."/>
            <person name="Grigoriev I.V."/>
            <person name="Buss L.W."/>
            <person name="Schierwater B."/>
            <person name="Dellaporta S.L."/>
            <person name="Rokhsar D.S."/>
        </authorList>
    </citation>
    <scope>NUCLEOTIDE SEQUENCE [LARGE SCALE GENOMIC DNA]</scope>
    <source>
        <strain evidence="3 4">Grell-BS-1999</strain>
    </source>
</reference>
<dbReference type="CTD" id="6750811"/>